<dbReference type="EMBL" id="CP110426">
    <property type="protein sequence ID" value="WAQ86124.1"/>
    <property type="molecule type" value="Genomic_DNA"/>
</dbReference>
<evidence type="ECO:0000313" key="3">
    <source>
        <dbReference type="Proteomes" id="UP001164743"/>
    </source>
</evidence>
<evidence type="ECO:0000313" key="2">
    <source>
        <dbReference type="EMBL" id="WAQ86124.1"/>
    </source>
</evidence>
<keyword evidence="1" id="KW-0732">Signal</keyword>
<reference evidence="2" key="1">
    <citation type="submission" date="2022-10" db="EMBL/GenBank/DDBJ databases">
        <title>Puccinia triticina Genome sequencing and assembly.</title>
        <authorList>
            <person name="Li C."/>
        </authorList>
    </citation>
    <scope>NUCLEOTIDE SEQUENCE</scope>
    <source>
        <strain evidence="2">Pt15</strain>
    </source>
</reference>
<proteinExistence type="predicted"/>
<protein>
    <submittedName>
        <fullName evidence="2">Uncharacterized protein</fullName>
    </submittedName>
</protein>
<dbReference type="Proteomes" id="UP001164743">
    <property type="component" value="Chromosome 6A"/>
</dbReference>
<evidence type="ECO:0000256" key="1">
    <source>
        <dbReference type="SAM" id="SignalP"/>
    </source>
</evidence>
<keyword evidence="3" id="KW-1185">Reference proteome</keyword>
<accession>A0ABY7CN74</accession>
<dbReference type="GeneID" id="77811388"/>
<sequence length="329" mass="37448">MCFQMISLVKKLSILYLIHLTSTVARIGSLSSQDHHIKKRGAALSCFLDTKKELVETLGPINQEKVQQLSDNIIYREQSSCYLLNESSWKGKTFKSCYYDAVATILSEAAKTNTGQAQYLTHFSRKLLEPIKRTEIGTKIFDPLYMSVWHQTQTSGPPSESANVNEYPPVSEITFEKIEEERSFAIPSDIYIKGEPLSRFAGISQNVVALFKEVRGMGEEKLQLDLTHWTSTILRLLVVTLGQEMFDTLEWKNLRGILFGQLISLAYFDKIADRETISGKIAAKELLNEVGWWTSVRNYGAPAHQLEKQDWWSELIDKLKEVQTVNDGK</sequence>
<dbReference type="RefSeq" id="XP_053021679.1">
    <property type="nucleotide sequence ID" value="XM_053170493.1"/>
</dbReference>
<name>A0ABY7CN74_9BASI</name>
<feature type="chain" id="PRO_5047548721" evidence="1">
    <location>
        <begin position="24"/>
        <end position="329"/>
    </location>
</feature>
<feature type="signal peptide" evidence="1">
    <location>
        <begin position="1"/>
        <end position="23"/>
    </location>
</feature>
<gene>
    <name evidence="2" type="ORF">PtA15_6A754</name>
</gene>
<organism evidence="2 3">
    <name type="scientific">Puccinia triticina</name>
    <dbReference type="NCBI Taxonomy" id="208348"/>
    <lineage>
        <taxon>Eukaryota</taxon>
        <taxon>Fungi</taxon>
        <taxon>Dikarya</taxon>
        <taxon>Basidiomycota</taxon>
        <taxon>Pucciniomycotina</taxon>
        <taxon>Pucciniomycetes</taxon>
        <taxon>Pucciniales</taxon>
        <taxon>Pucciniaceae</taxon>
        <taxon>Puccinia</taxon>
    </lineage>
</organism>